<dbReference type="SMART" id="SM00906">
    <property type="entry name" value="Fungal_trans"/>
    <property type="match status" value="1"/>
</dbReference>
<dbReference type="GO" id="GO:0003677">
    <property type="term" value="F:DNA binding"/>
    <property type="evidence" value="ECO:0007669"/>
    <property type="project" value="InterPro"/>
</dbReference>
<dbReference type="PANTHER" id="PTHR31668:SF29">
    <property type="entry name" value="ZN(2)-C6 FUNGAL-TYPE DOMAIN-CONTAINING PROTEIN"/>
    <property type="match status" value="1"/>
</dbReference>
<evidence type="ECO:0000259" key="2">
    <source>
        <dbReference type="SMART" id="SM00906"/>
    </source>
</evidence>
<feature type="domain" description="Xylanolytic transcriptional activator regulatory" evidence="2">
    <location>
        <begin position="201"/>
        <end position="271"/>
    </location>
</feature>
<dbReference type="InterPro" id="IPR007219">
    <property type="entry name" value="XnlR_reg_dom"/>
</dbReference>
<name>A0A420J6V7_9PEZI</name>
<dbReference type="Pfam" id="PF04082">
    <property type="entry name" value="Fungal_trans"/>
    <property type="match status" value="1"/>
</dbReference>
<dbReference type="GO" id="GO:0006351">
    <property type="term" value="P:DNA-templated transcription"/>
    <property type="evidence" value="ECO:0007669"/>
    <property type="project" value="InterPro"/>
</dbReference>
<dbReference type="GO" id="GO:0008270">
    <property type="term" value="F:zinc ion binding"/>
    <property type="evidence" value="ECO:0007669"/>
    <property type="project" value="InterPro"/>
</dbReference>
<protein>
    <submittedName>
        <fullName evidence="3">Putative sucrose utilization protein SUC1</fullName>
    </submittedName>
</protein>
<dbReference type="AlphaFoldDB" id="A0A420J6V7"/>
<dbReference type="EMBL" id="MCBR01001422">
    <property type="protein sequence ID" value="RKF82517.1"/>
    <property type="molecule type" value="Genomic_DNA"/>
</dbReference>
<organism evidence="3 4">
    <name type="scientific">Golovinomyces cichoracearum</name>
    <dbReference type="NCBI Taxonomy" id="62708"/>
    <lineage>
        <taxon>Eukaryota</taxon>
        <taxon>Fungi</taxon>
        <taxon>Dikarya</taxon>
        <taxon>Ascomycota</taxon>
        <taxon>Pezizomycotina</taxon>
        <taxon>Leotiomycetes</taxon>
        <taxon>Erysiphales</taxon>
        <taxon>Erysiphaceae</taxon>
        <taxon>Golovinomyces</taxon>
    </lineage>
</organism>
<dbReference type="OrthoDB" id="271595at2759"/>
<dbReference type="PANTHER" id="PTHR31668">
    <property type="entry name" value="GLUCOSE TRANSPORT TRANSCRIPTION REGULATOR RGT1-RELATED-RELATED"/>
    <property type="match status" value="1"/>
</dbReference>
<evidence type="ECO:0000313" key="4">
    <source>
        <dbReference type="Proteomes" id="UP000285405"/>
    </source>
</evidence>
<proteinExistence type="predicted"/>
<gene>
    <name evidence="3" type="ORF">GcC1_014009</name>
</gene>
<comment type="caution">
    <text evidence="3">The sequence shown here is derived from an EMBL/GenBank/DDBJ whole genome shotgun (WGS) entry which is preliminary data.</text>
</comment>
<dbReference type="Proteomes" id="UP000285405">
    <property type="component" value="Unassembled WGS sequence"/>
</dbReference>
<keyword evidence="1" id="KW-0539">Nucleus</keyword>
<dbReference type="CDD" id="cd12148">
    <property type="entry name" value="fungal_TF_MHR"/>
    <property type="match status" value="1"/>
</dbReference>
<sequence length="568" mass="63916">MLCRQKLSQASDDALSVIIVDEDASVVVSNFTQVTVRAEFKIDLSTSDNGDESPVSEQKFYPETIDSNRRAENYVFDQIRPSSPEYFHLIPTCIDLFMEHIYPIMPLIYMPTLRESITRPLEPSEKNLVYSLCALTSTHMSGKISVAHGPESWDAAARFFLSECISVRQSYDFVEDKSFSAISSSYFVSTAFFELNQNRKSWYYLREALTMGQDIGFHDENTYKDLSPEEALCRRRTFWLLYVTERSFAILRNKPLTLSKAPQFPTTLHDYEAPEIHSGFMHLINTYHLLDFAFVDTWNESLQAQTSIATYTALQARLNVAHPISMALTCIQKADILVTQQWLRLIVWQSSMRQGLLSSASADESMTFSYPFVIAHSLLAAIAPLPITAVDVHGMGIFEKIFEIANTMLDVIQACGPSIESSRYGVYQDPLCVFIRTLSSTPRSRKQYATLLLEKAAEKPELSRLSSGLMGSSLNLKNLSLEGQEIIGSNDGVIAGSSAESSGNIQWQNRVVVEIHDDDEQKSSGEINLPVEEAQNQSLALTGTHHTAWIPDLEEEHLEIFNCKTEVL</sequence>
<dbReference type="InterPro" id="IPR050797">
    <property type="entry name" value="Carb_Metab_Trans_Reg"/>
</dbReference>
<reference evidence="3 4" key="1">
    <citation type="journal article" date="2018" name="BMC Genomics">
        <title>Comparative genome analyses reveal sequence features reflecting distinct modes of host-adaptation between dicot and monocot powdery mildew.</title>
        <authorList>
            <person name="Wu Y."/>
            <person name="Ma X."/>
            <person name="Pan Z."/>
            <person name="Kale S.D."/>
            <person name="Song Y."/>
            <person name="King H."/>
            <person name="Zhang Q."/>
            <person name="Presley C."/>
            <person name="Deng X."/>
            <person name="Wei C.I."/>
            <person name="Xiao S."/>
        </authorList>
    </citation>
    <scope>NUCLEOTIDE SEQUENCE [LARGE SCALE GENOMIC DNA]</scope>
    <source>
        <strain evidence="3">UCSC1</strain>
    </source>
</reference>
<evidence type="ECO:0000256" key="1">
    <source>
        <dbReference type="ARBA" id="ARBA00023242"/>
    </source>
</evidence>
<evidence type="ECO:0000313" key="3">
    <source>
        <dbReference type="EMBL" id="RKF82517.1"/>
    </source>
</evidence>
<accession>A0A420J6V7</accession>